<dbReference type="EMBL" id="OZ023709">
    <property type="protein sequence ID" value="CAK9881255.1"/>
    <property type="molecule type" value="Genomic_DNA"/>
</dbReference>
<name>A0ABP1BXT1_9BRYO</name>
<dbReference type="Proteomes" id="UP001497522">
    <property type="component" value="Chromosome 8"/>
</dbReference>
<gene>
    <name evidence="2" type="ORF">CSSPJE1EN2_LOCUS22648</name>
</gene>
<reference evidence="2" key="1">
    <citation type="submission" date="2024-03" db="EMBL/GenBank/DDBJ databases">
        <authorList>
            <consortium name="ELIXIR-Norway"/>
            <consortium name="Elixir Norway"/>
        </authorList>
    </citation>
    <scope>NUCLEOTIDE SEQUENCE</scope>
</reference>
<keyword evidence="1" id="KW-0175">Coiled coil</keyword>
<proteinExistence type="predicted"/>
<keyword evidence="3" id="KW-1185">Reference proteome</keyword>
<evidence type="ECO:0000313" key="3">
    <source>
        <dbReference type="Proteomes" id="UP001497522"/>
    </source>
</evidence>
<organism evidence="2 3">
    <name type="scientific">Sphagnum jensenii</name>
    <dbReference type="NCBI Taxonomy" id="128206"/>
    <lineage>
        <taxon>Eukaryota</taxon>
        <taxon>Viridiplantae</taxon>
        <taxon>Streptophyta</taxon>
        <taxon>Embryophyta</taxon>
        <taxon>Bryophyta</taxon>
        <taxon>Sphagnophytina</taxon>
        <taxon>Sphagnopsida</taxon>
        <taxon>Sphagnales</taxon>
        <taxon>Sphagnaceae</taxon>
        <taxon>Sphagnum</taxon>
    </lineage>
</organism>
<sequence>MKRENDYREELVQQQRNTKEVVAPSSLKFPKRMLLMKQKTGHLEQSLKAAIEIHKLEVEALRAESLAEAAEKETHQWVRTVVTKGWSY</sequence>
<evidence type="ECO:0000256" key="1">
    <source>
        <dbReference type="SAM" id="Coils"/>
    </source>
</evidence>
<accession>A0ABP1BXT1</accession>
<protein>
    <submittedName>
        <fullName evidence="2">Uncharacterized protein</fullName>
    </submittedName>
</protein>
<feature type="coiled-coil region" evidence="1">
    <location>
        <begin position="44"/>
        <end position="73"/>
    </location>
</feature>
<evidence type="ECO:0000313" key="2">
    <source>
        <dbReference type="EMBL" id="CAK9881255.1"/>
    </source>
</evidence>